<proteinExistence type="predicted"/>
<name>A0A369YFG9_9PAST</name>
<organism evidence="2 3">
    <name type="scientific">Haemophilus sputorum</name>
    <dbReference type="NCBI Taxonomy" id="1078480"/>
    <lineage>
        <taxon>Bacteria</taxon>
        <taxon>Pseudomonadati</taxon>
        <taxon>Pseudomonadota</taxon>
        <taxon>Gammaproteobacteria</taxon>
        <taxon>Pasteurellales</taxon>
        <taxon>Pasteurellaceae</taxon>
        <taxon>Haemophilus</taxon>
    </lineage>
</organism>
<evidence type="ECO:0000256" key="1">
    <source>
        <dbReference type="SAM" id="SignalP"/>
    </source>
</evidence>
<dbReference type="EMBL" id="QEPN01000003">
    <property type="protein sequence ID" value="RDE72588.1"/>
    <property type="molecule type" value="Genomic_DNA"/>
</dbReference>
<sequence>MKKLLLATSLCIFAASSHAHRVWVESTPLKAGEVLQADLGYGEFPTLETIPEKRLSFFEQGMHLLSAKGSEALKQSGDKNYHFVSQAPLAEGSYVISATYKPTFWSQNAEGWKQADMKNTPNATYCEQTSMYGKQIINVGKDSGVNVVADKVGHKLEIVPMVNPASVKVGEPFKVVVLYEGEPLPNATLTATFKGFDIQDHSHSHKVEAQAFSDTTGEDGTVNIIPLKDGFWKAAVVHEVPFSDPAQCQKSKHYASMTFDIAK</sequence>
<dbReference type="RefSeq" id="WP_007526020.1">
    <property type="nucleotide sequence ID" value="NZ_QEPN01000003.1"/>
</dbReference>
<dbReference type="AlphaFoldDB" id="A0A369YFG9"/>
<comment type="caution">
    <text evidence="2">The sequence shown here is derived from an EMBL/GenBank/DDBJ whole genome shotgun (WGS) entry which is preliminary data.</text>
</comment>
<gene>
    <name evidence="2" type="ORF">DPV93_04710</name>
</gene>
<feature type="signal peptide" evidence="1">
    <location>
        <begin position="1"/>
        <end position="19"/>
    </location>
</feature>
<keyword evidence="1" id="KW-0732">Signal</keyword>
<evidence type="ECO:0000313" key="3">
    <source>
        <dbReference type="Proteomes" id="UP000253872"/>
    </source>
</evidence>
<protein>
    <submittedName>
        <fullName evidence="2">DUF4198 domain-containing protein</fullName>
    </submittedName>
</protein>
<dbReference type="Proteomes" id="UP000253872">
    <property type="component" value="Unassembled WGS sequence"/>
</dbReference>
<dbReference type="Pfam" id="PF10670">
    <property type="entry name" value="DUF4198"/>
    <property type="match status" value="1"/>
</dbReference>
<dbReference type="InterPro" id="IPR019613">
    <property type="entry name" value="DUF4198"/>
</dbReference>
<feature type="chain" id="PRO_5016869825" evidence="1">
    <location>
        <begin position="20"/>
        <end position="263"/>
    </location>
</feature>
<reference evidence="2 3" key="1">
    <citation type="submission" date="2018-05" db="EMBL/GenBank/DDBJ databases">
        <title>Draft Genome Sequences for a Diverse set of 7 Haemophilus Species.</title>
        <authorList>
            <person name="Nichols M."/>
            <person name="Topaz N."/>
            <person name="Wang X."/>
            <person name="Wang X."/>
            <person name="Boxrud D."/>
        </authorList>
    </citation>
    <scope>NUCLEOTIDE SEQUENCE [LARGE SCALE GENOMIC DNA]</scope>
    <source>
        <strain evidence="2 3">C2002001239</strain>
    </source>
</reference>
<dbReference type="STRING" id="1035839.GCA_000238795_01254"/>
<accession>A0A369YFG9</accession>
<evidence type="ECO:0000313" key="2">
    <source>
        <dbReference type="EMBL" id="RDE72588.1"/>
    </source>
</evidence>